<organism evidence="2 3">
    <name type="scientific">Algoriphagus yeomjeoni</name>
    <dbReference type="NCBI Taxonomy" id="291403"/>
    <lineage>
        <taxon>Bacteria</taxon>
        <taxon>Pseudomonadati</taxon>
        <taxon>Bacteroidota</taxon>
        <taxon>Cytophagia</taxon>
        <taxon>Cytophagales</taxon>
        <taxon>Cyclobacteriaceae</taxon>
        <taxon>Algoriphagus</taxon>
    </lineage>
</organism>
<accession>A0A327PSQ0</accession>
<evidence type="ECO:0000256" key="1">
    <source>
        <dbReference type="SAM" id="SignalP"/>
    </source>
</evidence>
<dbReference type="OrthoDB" id="1490653at2"/>
<sequence>MKIKSTILGLTALLLAGMVQAQEGWNFPSDPAQEAKARELNAAYTDYMNSDQYIEATHPLHWLLVNVPDLNPSIYQNGTKIYDEASKITTDEAQKRVYQDSVMALYTKRGEIYNDESKWIENKAYYAYQYYKDDKDKIPSVIADFERAIEVNGSLGTTGLYAYYFNTVYRNYAYHSAYTPEEVLEIYNFIQSEFDKAEAEGTEVASLRGSTEQILAAMELIDCDFIENTLGPKLKADPTNETLANQIFNYSVQYKCYNTNAFLQALEIKHAKEPSFSTSQVIAMRYMQEDNAAKAEEMWSQALTLAENDTQKAEAQFELAKIYLKQGKKSAARTAAREAANLDSSRTSDIYSMIAGMYMNSFNDCKAGNSRVKDYSIYIAAYNAYQRAGDSSGMANARSRFPSKEELFTEGMQAGQTINTGCWIGETVTLATRD</sequence>
<feature type="chain" id="PRO_5016304241" evidence="1">
    <location>
        <begin position="22"/>
        <end position="434"/>
    </location>
</feature>
<dbReference type="Proteomes" id="UP000249610">
    <property type="component" value="Unassembled WGS sequence"/>
</dbReference>
<comment type="caution">
    <text evidence="2">The sequence shown here is derived from an EMBL/GenBank/DDBJ whole genome shotgun (WGS) entry which is preliminary data.</text>
</comment>
<proteinExistence type="predicted"/>
<evidence type="ECO:0000313" key="3">
    <source>
        <dbReference type="Proteomes" id="UP000249610"/>
    </source>
</evidence>
<reference evidence="2 3" key="1">
    <citation type="submission" date="2018-06" db="EMBL/GenBank/DDBJ databases">
        <title>Genomic Encyclopedia of Archaeal and Bacterial Type Strains, Phase II (KMG-II): from individual species to whole genera.</title>
        <authorList>
            <person name="Goeker M."/>
        </authorList>
    </citation>
    <scope>NUCLEOTIDE SEQUENCE [LARGE SCALE GENOMIC DNA]</scope>
    <source>
        <strain evidence="2 3">DSM 23446</strain>
    </source>
</reference>
<gene>
    <name evidence="2" type="ORF">LV83_00080</name>
</gene>
<protein>
    <submittedName>
        <fullName evidence="2">Uncharacterized protein</fullName>
    </submittedName>
</protein>
<dbReference type="EMBL" id="QLLK01000001">
    <property type="protein sequence ID" value="RAI94833.1"/>
    <property type="molecule type" value="Genomic_DNA"/>
</dbReference>
<feature type="signal peptide" evidence="1">
    <location>
        <begin position="1"/>
        <end position="21"/>
    </location>
</feature>
<dbReference type="RefSeq" id="WP_111610081.1">
    <property type="nucleotide sequence ID" value="NZ_QLLK01000001.1"/>
</dbReference>
<keyword evidence="1" id="KW-0732">Signal</keyword>
<name>A0A327PSQ0_9BACT</name>
<dbReference type="InterPro" id="IPR019734">
    <property type="entry name" value="TPR_rpt"/>
</dbReference>
<dbReference type="AlphaFoldDB" id="A0A327PSQ0"/>
<keyword evidence="3" id="KW-1185">Reference proteome</keyword>
<dbReference type="SUPFAM" id="SSF48452">
    <property type="entry name" value="TPR-like"/>
    <property type="match status" value="1"/>
</dbReference>
<dbReference type="InterPro" id="IPR011990">
    <property type="entry name" value="TPR-like_helical_dom_sf"/>
</dbReference>
<evidence type="ECO:0000313" key="2">
    <source>
        <dbReference type="EMBL" id="RAI94833.1"/>
    </source>
</evidence>
<dbReference type="SMART" id="SM00028">
    <property type="entry name" value="TPR"/>
    <property type="match status" value="2"/>
</dbReference>
<dbReference type="Gene3D" id="1.25.40.10">
    <property type="entry name" value="Tetratricopeptide repeat domain"/>
    <property type="match status" value="1"/>
</dbReference>